<comment type="subcellular location">
    <subcellularLocation>
        <location evidence="1">Nucleus</location>
    </subcellularLocation>
</comment>
<evidence type="ECO:0000259" key="9">
    <source>
        <dbReference type="PROSITE" id="PS51032"/>
    </source>
</evidence>
<feature type="region of interest" description="Disordered" evidence="8">
    <location>
        <begin position="1"/>
        <end position="34"/>
    </location>
</feature>
<feature type="region of interest" description="Disordered" evidence="8">
    <location>
        <begin position="285"/>
        <end position="312"/>
    </location>
</feature>
<feature type="compositionally biased region" description="Basic and acidic residues" evidence="8">
    <location>
        <begin position="1"/>
        <end position="12"/>
    </location>
</feature>
<dbReference type="InterPro" id="IPR036955">
    <property type="entry name" value="AP2/ERF_dom_sf"/>
</dbReference>
<evidence type="ECO:0000256" key="6">
    <source>
        <dbReference type="ARBA" id="ARBA00023242"/>
    </source>
</evidence>
<evidence type="ECO:0000256" key="8">
    <source>
        <dbReference type="SAM" id="MobiDB-lite"/>
    </source>
</evidence>
<name>A0A843XBG0_COLES</name>
<dbReference type="AlphaFoldDB" id="A0A843XBG0"/>
<proteinExistence type="inferred from homology"/>
<evidence type="ECO:0000256" key="2">
    <source>
        <dbReference type="ARBA" id="ARBA00023015"/>
    </source>
</evidence>
<dbReference type="InterPro" id="IPR016177">
    <property type="entry name" value="DNA-bd_dom_sf"/>
</dbReference>
<keyword evidence="5" id="KW-0804">Transcription</keyword>
<dbReference type="GO" id="GO:0005634">
    <property type="term" value="C:nucleus"/>
    <property type="evidence" value="ECO:0007669"/>
    <property type="project" value="UniProtKB-SubCell"/>
</dbReference>
<gene>
    <name evidence="10" type="ORF">Taro_049689</name>
</gene>
<comment type="similarity">
    <text evidence="7">Belongs to the AP2/ERF transcription factor family. ERF subfamily.</text>
</comment>
<dbReference type="Pfam" id="PF00847">
    <property type="entry name" value="AP2"/>
    <property type="match status" value="1"/>
</dbReference>
<feature type="domain" description="AP2/ERF" evidence="9">
    <location>
        <begin position="195"/>
        <end position="253"/>
    </location>
</feature>
<evidence type="ECO:0000313" key="11">
    <source>
        <dbReference type="Proteomes" id="UP000652761"/>
    </source>
</evidence>
<comment type="caution">
    <text evidence="10">The sequence shown here is derived from an EMBL/GenBank/DDBJ whole genome shotgun (WGS) entry which is preliminary data.</text>
</comment>
<dbReference type="SUPFAM" id="SSF54171">
    <property type="entry name" value="DNA-binding domain"/>
    <property type="match status" value="1"/>
</dbReference>
<keyword evidence="11" id="KW-1185">Reference proteome</keyword>
<sequence length="485" mass="52682">MDSKDDYMERCSRRPGLRPRSRREWGPRPGPTQSAAIHVRARAHESSRQVSCAPKVLYGDGAPLGDDKKPIGPWAPPPASGETFRSCATLHFSAPLATARAVKIRTAFSLGTAIPAVHVSVSTRSDFAVYIAVESRHPPPHLSFSPRSALCSHCPISSSAAPRTPPAKPMRTPEMARANAATAAAGEAEERRNTRFKGVRKRKWGKWVSEIRLPHSRERIWLGSYDTPEKAAHAFDAAMLCLRGPGAGRFNFPDNLPDIAAAGGRNFSPSEVQAAAYRFAKEASAEAPPPMAGPGHPQLGSPEVAASDGTLTGESGEELDWSFLLDYEGPSSSHSAPNGLDFMGTFDFDHFPSEYFPVPGTTTTAPADHFMDDGGAAGFNQPSSLIFSALWGKRPVNRFCRFQSAAARSRIDDEAATVLLHAQHIMNSYRNSSTAKWRVEVEEICSQKLARVPSNFPTLTDTTMAIITKSTCKFDYYSEKGSLPR</sequence>
<keyword evidence="6" id="KW-0539">Nucleus</keyword>
<accession>A0A843XBG0</accession>
<evidence type="ECO:0000256" key="5">
    <source>
        <dbReference type="ARBA" id="ARBA00023163"/>
    </source>
</evidence>
<organism evidence="10 11">
    <name type="scientific">Colocasia esculenta</name>
    <name type="common">Wild taro</name>
    <name type="synonym">Arum esculentum</name>
    <dbReference type="NCBI Taxonomy" id="4460"/>
    <lineage>
        <taxon>Eukaryota</taxon>
        <taxon>Viridiplantae</taxon>
        <taxon>Streptophyta</taxon>
        <taxon>Embryophyta</taxon>
        <taxon>Tracheophyta</taxon>
        <taxon>Spermatophyta</taxon>
        <taxon>Magnoliopsida</taxon>
        <taxon>Liliopsida</taxon>
        <taxon>Araceae</taxon>
        <taxon>Aroideae</taxon>
        <taxon>Colocasieae</taxon>
        <taxon>Colocasia</taxon>
    </lineage>
</organism>
<dbReference type="PANTHER" id="PTHR31985:SF273">
    <property type="entry name" value="ETHYLENE-RESPONSIVE TRANSCRIPTION FACTOR ERF017"/>
    <property type="match status" value="1"/>
</dbReference>
<dbReference type="Proteomes" id="UP000652761">
    <property type="component" value="Unassembled WGS sequence"/>
</dbReference>
<evidence type="ECO:0000313" key="10">
    <source>
        <dbReference type="EMBL" id="MQM16729.1"/>
    </source>
</evidence>
<evidence type="ECO:0000256" key="1">
    <source>
        <dbReference type="ARBA" id="ARBA00004123"/>
    </source>
</evidence>
<dbReference type="SMART" id="SM00380">
    <property type="entry name" value="AP2"/>
    <property type="match status" value="1"/>
</dbReference>
<dbReference type="EMBL" id="NMUH01007140">
    <property type="protein sequence ID" value="MQM16729.1"/>
    <property type="molecule type" value="Genomic_DNA"/>
</dbReference>
<dbReference type="PROSITE" id="PS51032">
    <property type="entry name" value="AP2_ERF"/>
    <property type="match status" value="1"/>
</dbReference>
<dbReference type="Gene3D" id="3.30.730.10">
    <property type="entry name" value="AP2/ERF domain"/>
    <property type="match status" value="1"/>
</dbReference>
<dbReference type="InterPro" id="IPR001471">
    <property type="entry name" value="AP2/ERF_dom"/>
</dbReference>
<dbReference type="GO" id="GO:0003677">
    <property type="term" value="F:DNA binding"/>
    <property type="evidence" value="ECO:0007669"/>
    <property type="project" value="UniProtKB-KW"/>
</dbReference>
<keyword evidence="3" id="KW-0238">DNA-binding</keyword>
<evidence type="ECO:0000256" key="7">
    <source>
        <dbReference type="ARBA" id="ARBA00024343"/>
    </source>
</evidence>
<keyword evidence="2" id="KW-0805">Transcription regulation</keyword>
<protein>
    <recommendedName>
        <fullName evidence="9">AP2/ERF domain-containing protein</fullName>
    </recommendedName>
</protein>
<keyword evidence="4" id="KW-0010">Activator</keyword>
<dbReference type="InterPro" id="IPR051032">
    <property type="entry name" value="AP2/ERF_TF_ERF_subfamily"/>
</dbReference>
<dbReference type="OrthoDB" id="1918918at2759"/>
<reference evidence="10" key="1">
    <citation type="submission" date="2017-07" db="EMBL/GenBank/DDBJ databases">
        <title>Taro Niue Genome Assembly and Annotation.</title>
        <authorList>
            <person name="Atibalentja N."/>
            <person name="Keating K."/>
            <person name="Fields C.J."/>
        </authorList>
    </citation>
    <scope>NUCLEOTIDE SEQUENCE</scope>
    <source>
        <strain evidence="10">Niue_2</strain>
        <tissue evidence="10">Leaf</tissue>
    </source>
</reference>
<evidence type="ECO:0000256" key="4">
    <source>
        <dbReference type="ARBA" id="ARBA00023159"/>
    </source>
</evidence>
<dbReference type="PRINTS" id="PR00367">
    <property type="entry name" value="ETHRSPELEMNT"/>
</dbReference>
<dbReference type="PANTHER" id="PTHR31985">
    <property type="entry name" value="ETHYLENE-RESPONSIVE TRANSCRIPTION FACTOR ERF042-RELATED"/>
    <property type="match status" value="1"/>
</dbReference>
<dbReference type="CDD" id="cd00018">
    <property type="entry name" value="AP2"/>
    <property type="match status" value="1"/>
</dbReference>
<dbReference type="GO" id="GO:0003700">
    <property type="term" value="F:DNA-binding transcription factor activity"/>
    <property type="evidence" value="ECO:0007669"/>
    <property type="project" value="InterPro"/>
</dbReference>
<evidence type="ECO:0000256" key="3">
    <source>
        <dbReference type="ARBA" id="ARBA00023125"/>
    </source>
</evidence>